<dbReference type="OrthoDB" id="2156052at2759"/>
<feature type="compositionally biased region" description="Basic and acidic residues" evidence="1">
    <location>
        <begin position="16"/>
        <end position="64"/>
    </location>
</feature>
<feature type="region of interest" description="Disordered" evidence="1">
    <location>
        <begin position="16"/>
        <end position="69"/>
    </location>
</feature>
<dbReference type="VEuPathDB" id="FungiDB:MCYG_03337"/>
<dbReference type="RefSeq" id="XP_002847831.1">
    <property type="nucleotide sequence ID" value="XM_002847785.1"/>
</dbReference>
<name>C5FLE6_ARTOC</name>
<organism evidence="2 3">
    <name type="scientific">Arthroderma otae (strain ATCC MYA-4605 / CBS 113480)</name>
    <name type="common">Microsporum canis</name>
    <dbReference type="NCBI Taxonomy" id="554155"/>
    <lineage>
        <taxon>Eukaryota</taxon>
        <taxon>Fungi</taxon>
        <taxon>Dikarya</taxon>
        <taxon>Ascomycota</taxon>
        <taxon>Pezizomycotina</taxon>
        <taxon>Eurotiomycetes</taxon>
        <taxon>Eurotiomycetidae</taxon>
        <taxon>Onygenales</taxon>
        <taxon>Arthrodermataceae</taxon>
        <taxon>Microsporum</taxon>
    </lineage>
</organism>
<dbReference type="STRING" id="554155.C5FLE6"/>
<gene>
    <name evidence="2" type="ORF">MCYG_03337</name>
</gene>
<dbReference type="GeneID" id="9230593"/>
<dbReference type="HOGENOM" id="CLU_010672_2_0_1"/>
<dbReference type="AlphaFoldDB" id="C5FLE6"/>
<evidence type="ECO:0000256" key="1">
    <source>
        <dbReference type="SAM" id="MobiDB-lite"/>
    </source>
</evidence>
<proteinExistence type="predicted"/>
<dbReference type="InterPro" id="IPR011009">
    <property type="entry name" value="Kinase-like_dom_sf"/>
</dbReference>
<keyword evidence="3" id="KW-1185">Reference proteome</keyword>
<evidence type="ECO:0000313" key="3">
    <source>
        <dbReference type="Proteomes" id="UP000002035"/>
    </source>
</evidence>
<dbReference type="eggNOG" id="ENOG502SJ0M">
    <property type="taxonomic scope" value="Eukaryota"/>
</dbReference>
<protein>
    <recommendedName>
        <fullName evidence="4">Protein kinase domain-containing protein</fullName>
    </recommendedName>
</protein>
<feature type="compositionally biased region" description="Basic and acidic residues" evidence="1">
    <location>
        <begin position="395"/>
        <end position="407"/>
    </location>
</feature>
<accession>C5FLE6</accession>
<feature type="compositionally biased region" description="Polar residues" evidence="1">
    <location>
        <begin position="434"/>
        <end position="460"/>
    </location>
</feature>
<evidence type="ECO:0000313" key="2">
    <source>
        <dbReference type="EMBL" id="EEQ30518.1"/>
    </source>
</evidence>
<evidence type="ECO:0008006" key="4">
    <source>
        <dbReference type="Google" id="ProtNLM"/>
    </source>
</evidence>
<dbReference type="Pfam" id="PF06293">
    <property type="entry name" value="Kdo"/>
    <property type="match status" value="1"/>
</dbReference>
<dbReference type="Proteomes" id="UP000002035">
    <property type="component" value="Unassembled WGS sequence"/>
</dbReference>
<dbReference type="SUPFAM" id="SSF56112">
    <property type="entry name" value="Protein kinase-like (PK-like)"/>
    <property type="match status" value="1"/>
</dbReference>
<dbReference type="OMA" id="WSGHISI"/>
<reference evidence="3" key="1">
    <citation type="journal article" date="2012" name="MBio">
        <title>Comparative genome analysis of Trichophyton rubrum and related dermatophytes reveals candidate genes involved in infection.</title>
        <authorList>
            <person name="Martinez D.A."/>
            <person name="Oliver B.G."/>
            <person name="Graeser Y."/>
            <person name="Goldberg J.M."/>
            <person name="Li W."/>
            <person name="Martinez-Rossi N.M."/>
            <person name="Monod M."/>
            <person name="Shelest E."/>
            <person name="Barton R.C."/>
            <person name="Birch E."/>
            <person name="Brakhage A.A."/>
            <person name="Chen Z."/>
            <person name="Gurr S.J."/>
            <person name="Heiman D."/>
            <person name="Heitman J."/>
            <person name="Kosti I."/>
            <person name="Rossi A."/>
            <person name="Saif S."/>
            <person name="Samalova M."/>
            <person name="Saunders C.W."/>
            <person name="Shea T."/>
            <person name="Summerbell R.C."/>
            <person name="Xu J."/>
            <person name="Young S."/>
            <person name="Zeng Q."/>
            <person name="Birren B.W."/>
            <person name="Cuomo C.A."/>
            <person name="White T.C."/>
        </authorList>
    </citation>
    <scope>NUCLEOTIDE SEQUENCE [LARGE SCALE GENOMIC DNA]</scope>
    <source>
        <strain evidence="3">ATCC MYA-4605 / CBS 113480</strain>
    </source>
</reference>
<sequence length="733" mass="84094">MASEDEVDYKALFLQAEERATREREQRQQAEKRQQEAEKRQQEAETRATQEREQRLKAEERQQEAEELNQPTSFNEFIQSCHNLLSLSIRVQHPAFSTKGSIGKPVGKLYPVYLRHWTDCSNTQDRFYRDVLSYFQPSERLFPPKIELEGIARRCRRRLLSSEADLGFHEQLAVEQHVQDIITALCRKPEARVSFTLGEGVMFENHTNIIEEDNDNISVIDGRRSIPDQFCIHRRENGILRLLTTVEYKPPHKLPVEYLRTGLRPMNLWKEVIKRDPPKDEEAKLIYNAEQITASVLVQEFDVMIREGLEYSYITNGLAYILLRIDRDDPTTLYYHLCEPNMEISPEETQILQPKTSIARVLCLCLMSCTSQPRDQNWRNQWIEKLDTWETSLDYERSQIPDEELRRTPPGSEYIPSSPVSSPPMAGDRPITRSRASCTPQSLTGLTDSDSGPNSDSEQPTPGRKRNLSELTASPPNRRQSRQREDGRSQGNHRQHTEAFCTQKCLLGLHRGGNLDEGCPNVESHRSRNGSDKHPIDAEHLVGLINQQLDKDLDQNCTPFGKCGSYGAPFKITCHQYGYTVVGKGTTSRRWGEVQREAVVYRFLHRAQGSAVPVFLGCVNLRMTYYLHGAGPIKHMLLMGWGGEDTSTIEGSQKLDSEIKRSEKEIRTMGVNHLDLKPNNILWNAELGRALIIDFHRSRLIVSPRHRISKKRLAALDGVEDGRKRTGKRGKVF</sequence>
<feature type="compositionally biased region" description="Polar residues" evidence="1">
    <location>
        <begin position="469"/>
        <end position="478"/>
    </location>
</feature>
<feature type="region of interest" description="Disordered" evidence="1">
    <location>
        <begin position="395"/>
        <end position="496"/>
    </location>
</feature>
<dbReference type="EMBL" id="DS995703">
    <property type="protein sequence ID" value="EEQ30518.1"/>
    <property type="molecule type" value="Genomic_DNA"/>
</dbReference>
<dbReference type="Gene3D" id="1.10.510.10">
    <property type="entry name" value="Transferase(Phosphotransferase) domain 1"/>
    <property type="match status" value="1"/>
</dbReference>